<keyword evidence="10" id="KW-1185">Reference proteome</keyword>
<feature type="transmembrane region" description="Helical" evidence="7">
    <location>
        <begin position="236"/>
        <end position="256"/>
    </location>
</feature>
<dbReference type="EMBL" id="VXIS01000384">
    <property type="protein sequence ID" value="KAA8893954.1"/>
    <property type="molecule type" value="Genomic_DNA"/>
</dbReference>
<reference evidence="9 10" key="1">
    <citation type="submission" date="2019-09" db="EMBL/GenBank/DDBJ databases">
        <title>Draft genome of the ectomycorrhizal ascomycete Sphaerosporella brunnea.</title>
        <authorList>
            <consortium name="DOE Joint Genome Institute"/>
            <person name="Benucci G.M."/>
            <person name="Marozzi G."/>
            <person name="Antonielli L."/>
            <person name="Sanchez S."/>
            <person name="Marco P."/>
            <person name="Wang X."/>
            <person name="Falini L.B."/>
            <person name="Barry K."/>
            <person name="Haridas S."/>
            <person name="Lipzen A."/>
            <person name="Labutti K."/>
            <person name="Grigoriev I.V."/>
            <person name="Murat C."/>
            <person name="Martin F."/>
            <person name="Albertini E."/>
            <person name="Donnini D."/>
            <person name="Bonito G."/>
        </authorList>
    </citation>
    <scope>NUCLEOTIDE SEQUENCE [LARGE SCALE GENOMIC DNA]</scope>
    <source>
        <strain evidence="9 10">Sb_GMNB300</strain>
    </source>
</reference>
<dbReference type="GO" id="GO:0015085">
    <property type="term" value="F:calcium ion transmembrane transporter activity"/>
    <property type="evidence" value="ECO:0007669"/>
    <property type="project" value="TreeGrafter"/>
</dbReference>
<feature type="compositionally biased region" description="Gly residues" evidence="6">
    <location>
        <begin position="92"/>
        <end position="101"/>
    </location>
</feature>
<feature type="compositionally biased region" description="Basic and acidic residues" evidence="6">
    <location>
        <begin position="115"/>
        <end position="149"/>
    </location>
</feature>
<keyword evidence="3 7" id="KW-0812">Transmembrane</keyword>
<keyword evidence="8" id="KW-0732">Signal</keyword>
<dbReference type="InterPro" id="IPR049555">
    <property type="entry name" value="GDT1-like_CS"/>
</dbReference>
<dbReference type="GO" id="GO:0005794">
    <property type="term" value="C:Golgi apparatus"/>
    <property type="evidence" value="ECO:0007669"/>
    <property type="project" value="TreeGrafter"/>
</dbReference>
<dbReference type="OrthoDB" id="442680at2759"/>
<evidence type="ECO:0000256" key="7">
    <source>
        <dbReference type="SAM" id="Phobius"/>
    </source>
</evidence>
<dbReference type="GO" id="GO:0032472">
    <property type="term" value="P:Golgi calcium ion transport"/>
    <property type="evidence" value="ECO:0007669"/>
    <property type="project" value="TreeGrafter"/>
</dbReference>
<evidence type="ECO:0000256" key="6">
    <source>
        <dbReference type="SAM" id="MobiDB-lite"/>
    </source>
</evidence>
<dbReference type="Proteomes" id="UP000326924">
    <property type="component" value="Unassembled WGS sequence"/>
</dbReference>
<dbReference type="PANTHER" id="PTHR12608:SF1">
    <property type="entry name" value="TRANSMEMBRANE PROTEIN 165"/>
    <property type="match status" value="1"/>
</dbReference>
<sequence length="472" mass="49652">MLVPKPAAVHLLLLLGVSANAANVPMPVELPAKAIAAVGQPATPSNAAAADVPAKVPNPDEINKVPGSADAPVDGLDGKPHDGPGLFETKGKGTGDVGISGGTLHVDLKNPPPHTGDHEIVDLETKEGDENKKSSENKAKEPESEKDENGIPSTPMGGGGPVPDREHKEYIQPGTDTLKDPPINTPPHLAFDTVTESSISQPLHSFGLSLTMIIFSEIGDKTFLIAALMAMKHPRIVVFTAALASLIVMSVLSAVLGHVVPTLIPKHLTAFLAGALFLVFGVKMLKEGLEMEKGTANVQNEMAEVEAELQEKSRNRSSSLSRKLESGTLAPSRSHALRRNTSSPSLSDSDEDDYASARGMSKGKKMGPLEGVQNLAGLLLSPAWVQTFVMTFLGEWGDRSQIATIAMAAGQDYWYVTIGSITGHTICTVIAVIGGRMLASRISVRNVTLGGAGAFLVFGVLYLTEAMYARAS</sequence>
<evidence type="ECO:0000256" key="5">
    <source>
        <dbReference type="ARBA" id="ARBA00023136"/>
    </source>
</evidence>
<feature type="transmembrane region" description="Helical" evidence="7">
    <location>
        <begin position="268"/>
        <end position="285"/>
    </location>
</feature>
<feature type="transmembrane region" description="Helical" evidence="7">
    <location>
        <begin position="413"/>
        <end position="435"/>
    </location>
</feature>
<dbReference type="GO" id="GO:0032468">
    <property type="term" value="P:Golgi calcium ion homeostasis"/>
    <property type="evidence" value="ECO:0007669"/>
    <property type="project" value="TreeGrafter"/>
</dbReference>
<evidence type="ECO:0000256" key="1">
    <source>
        <dbReference type="ARBA" id="ARBA00004141"/>
    </source>
</evidence>
<keyword evidence="5 7" id="KW-0472">Membrane</keyword>
<dbReference type="GO" id="GO:0005384">
    <property type="term" value="F:manganese ion transmembrane transporter activity"/>
    <property type="evidence" value="ECO:0007669"/>
    <property type="project" value="TreeGrafter"/>
</dbReference>
<proteinExistence type="inferred from homology"/>
<feature type="signal peptide" evidence="8">
    <location>
        <begin position="1"/>
        <end position="21"/>
    </location>
</feature>
<feature type="transmembrane region" description="Helical" evidence="7">
    <location>
        <begin position="447"/>
        <end position="469"/>
    </location>
</feature>
<comment type="subcellular location">
    <subcellularLocation>
        <location evidence="1">Membrane</location>
        <topology evidence="1">Multi-pass membrane protein</topology>
    </subcellularLocation>
</comment>
<dbReference type="PANTHER" id="PTHR12608">
    <property type="entry name" value="TRANSMEMBRANE PROTEIN HTP-1 RELATED"/>
    <property type="match status" value="1"/>
</dbReference>
<feature type="region of interest" description="Disordered" evidence="6">
    <location>
        <begin position="305"/>
        <end position="362"/>
    </location>
</feature>
<organism evidence="9 10">
    <name type="scientific">Sphaerosporella brunnea</name>
    <dbReference type="NCBI Taxonomy" id="1250544"/>
    <lineage>
        <taxon>Eukaryota</taxon>
        <taxon>Fungi</taxon>
        <taxon>Dikarya</taxon>
        <taxon>Ascomycota</taxon>
        <taxon>Pezizomycotina</taxon>
        <taxon>Pezizomycetes</taxon>
        <taxon>Pezizales</taxon>
        <taxon>Pyronemataceae</taxon>
        <taxon>Sphaerosporella</taxon>
    </lineage>
</organism>
<evidence type="ECO:0000256" key="4">
    <source>
        <dbReference type="ARBA" id="ARBA00022989"/>
    </source>
</evidence>
<dbReference type="AlphaFoldDB" id="A0A5J5EF27"/>
<evidence type="ECO:0000313" key="10">
    <source>
        <dbReference type="Proteomes" id="UP000326924"/>
    </source>
</evidence>
<dbReference type="PROSITE" id="PS01214">
    <property type="entry name" value="UPF0016"/>
    <property type="match status" value="1"/>
</dbReference>
<dbReference type="FunCoup" id="A0A5J5EF27">
    <property type="interactions" value="720"/>
</dbReference>
<feature type="chain" id="PRO_5023823558" evidence="8">
    <location>
        <begin position="22"/>
        <end position="472"/>
    </location>
</feature>
<feature type="transmembrane region" description="Helical" evidence="7">
    <location>
        <begin position="372"/>
        <end position="393"/>
    </location>
</feature>
<feature type="region of interest" description="Disordered" evidence="6">
    <location>
        <begin position="44"/>
        <end position="184"/>
    </location>
</feature>
<evidence type="ECO:0000256" key="3">
    <source>
        <dbReference type="ARBA" id="ARBA00022692"/>
    </source>
</evidence>
<dbReference type="InParanoid" id="A0A5J5EF27"/>
<name>A0A5J5EF27_9PEZI</name>
<protein>
    <submittedName>
        <fullName evidence="9">Uncharacterized protein</fullName>
    </submittedName>
</protein>
<dbReference type="InterPro" id="IPR001727">
    <property type="entry name" value="GDT1-like"/>
</dbReference>
<evidence type="ECO:0000313" key="9">
    <source>
        <dbReference type="EMBL" id="KAA8893954.1"/>
    </source>
</evidence>
<accession>A0A5J5EF27</accession>
<dbReference type="Pfam" id="PF01169">
    <property type="entry name" value="GDT1"/>
    <property type="match status" value="2"/>
</dbReference>
<evidence type="ECO:0000256" key="2">
    <source>
        <dbReference type="ARBA" id="ARBA00009190"/>
    </source>
</evidence>
<gene>
    <name evidence="9" type="ORF">FN846DRAFT_976609</name>
</gene>
<dbReference type="GO" id="GO:0000329">
    <property type="term" value="C:fungal-type vacuole membrane"/>
    <property type="evidence" value="ECO:0007669"/>
    <property type="project" value="TreeGrafter"/>
</dbReference>
<evidence type="ECO:0000256" key="8">
    <source>
        <dbReference type="SAM" id="SignalP"/>
    </source>
</evidence>
<comment type="caution">
    <text evidence="9">The sequence shown here is derived from an EMBL/GenBank/DDBJ whole genome shotgun (WGS) entry which is preliminary data.</text>
</comment>
<comment type="similarity">
    <text evidence="2">Belongs to the GDT1 family.</text>
</comment>
<keyword evidence="4 7" id="KW-1133">Transmembrane helix</keyword>